<keyword evidence="7 9" id="KW-0472">Membrane</keyword>
<dbReference type="AlphaFoldDB" id="A0A8J2T0B6"/>
<keyword evidence="3 9" id="KW-0812">Transmembrane</keyword>
<dbReference type="InterPro" id="IPR050352">
    <property type="entry name" value="ABCG_transporters"/>
</dbReference>
<evidence type="ECO:0000256" key="9">
    <source>
        <dbReference type="SAM" id="Phobius"/>
    </source>
</evidence>
<gene>
    <name evidence="11" type="ORF">PECAL_5P23180</name>
</gene>
<comment type="subcellular location">
    <subcellularLocation>
        <location evidence="1">Membrane</location>
        <topology evidence="1">Multi-pass membrane protein</topology>
    </subcellularLocation>
</comment>
<dbReference type="PANTHER" id="PTHR48041:SF139">
    <property type="entry name" value="PROTEIN SCARLET"/>
    <property type="match status" value="1"/>
</dbReference>
<keyword evidence="6 9" id="KW-1133">Transmembrane helix</keyword>
<keyword evidence="5" id="KW-0067">ATP-binding</keyword>
<evidence type="ECO:0000313" key="11">
    <source>
        <dbReference type="EMBL" id="CAH0377799.1"/>
    </source>
</evidence>
<dbReference type="InterPro" id="IPR003593">
    <property type="entry name" value="AAA+_ATPase"/>
</dbReference>
<dbReference type="GO" id="GO:0005524">
    <property type="term" value="F:ATP binding"/>
    <property type="evidence" value="ECO:0007669"/>
    <property type="project" value="UniProtKB-KW"/>
</dbReference>
<dbReference type="EMBL" id="CAKKNE010000005">
    <property type="protein sequence ID" value="CAH0377799.1"/>
    <property type="molecule type" value="Genomic_DNA"/>
</dbReference>
<feature type="domain" description="ABC transporter" evidence="10">
    <location>
        <begin position="616"/>
        <end position="847"/>
    </location>
</feature>
<feature type="transmembrane region" description="Helical" evidence="9">
    <location>
        <begin position="325"/>
        <end position="344"/>
    </location>
</feature>
<dbReference type="InterPro" id="IPR043926">
    <property type="entry name" value="ABCG_dom"/>
</dbReference>
<dbReference type="PROSITE" id="PS00211">
    <property type="entry name" value="ABC_TRANSPORTER_1"/>
    <property type="match status" value="1"/>
</dbReference>
<name>A0A8J2T0B6_9STRA</name>
<dbReference type="SMART" id="SM00382">
    <property type="entry name" value="AAA"/>
    <property type="match status" value="2"/>
</dbReference>
<evidence type="ECO:0000256" key="2">
    <source>
        <dbReference type="ARBA" id="ARBA00022448"/>
    </source>
</evidence>
<accession>A0A8J2T0B6</accession>
<dbReference type="Pfam" id="PF00005">
    <property type="entry name" value="ABC_tran"/>
    <property type="match status" value="2"/>
</dbReference>
<feature type="transmembrane region" description="Helical" evidence="9">
    <location>
        <begin position="1120"/>
        <end position="1142"/>
    </location>
</feature>
<feature type="transmembrane region" description="Helical" evidence="9">
    <location>
        <begin position="939"/>
        <end position="963"/>
    </location>
</feature>
<dbReference type="Pfam" id="PF01061">
    <property type="entry name" value="ABC2_membrane"/>
    <property type="match status" value="2"/>
</dbReference>
<keyword evidence="2" id="KW-0813">Transport</keyword>
<protein>
    <recommendedName>
        <fullName evidence="10">ABC transporter domain-containing protein</fullName>
    </recommendedName>
</protein>
<dbReference type="Gene3D" id="3.40.50.300">
    <property type="entry name" value="P-loop containing nucleotide triphosphate hydrolases"/>
    <property type="match status" value="2"/>
</dbReference>
<evidence type="ECO:0000259" key="10">
    <source>
        <dbReference type="PROSITE" id="PS50893"/>
    </source>
</evidence>
<feature type="transmembrane region" description="Helical" evidence="9">
    <location>
        <begin position="395"/>
        <end position="421"/>
    </location>
</feature>
<dbReference type="PROSITE" id="PS50893">
    <property type="entry name" value="ABC_TRANSPORTER_2"/>
    <property type="match status" value="2"/>
</dbReference>
<evidence type="ECO:0000256" key="6">
    <source>
        <dbReference type="ARBA" id="ARBA00022989"/>
    </source>
</evidence>
<evidence type="ECO:0000256" key="3">
    <source>
        <dbReference type="ARBA" id="ARBA00022692"/>
    </source>
</evidence>
<organism evidence="11 12">
    <name type="scientific">Pelagomonas calceolata</name>
    <dbReference type="NCBI Taxonomy" id="35677"/>
    <lineage>
        <taxon>Eukaryota</taxon>
        <taxon>Sar</taxon>
        <taxon>Stramenopiles</taxon>
        <taxon>Ochrophyta</taxon>
        <taxon>Pelagophyceae</taxon>
        <taxon>Pelagomonadales</taxon>
        <taxon>Pelagomonadaceae</taxon>
        <taxon>Pelagomonas</taxon>
    </lineage>
</organism>
<sequence length="1191" mass="129721">MKGYGTLDADDEDGRVPPTTLRANRLCWTVETNSVKRELLSDVSARFSPGTITALVGPSGAGKTSLLMALAGRLQGDHRGAILVNDVAATASERSRLSSLMPQDDRLFESLTVEETLLYAARLKLRVNREGRASRVRSVLKALGLTDVHKESVKNVSGGQRRRTSAAIELLSKRPLLLLDEPTSGLDSYASYNLVQLLKQTTYREKRTTIATVHQPASQLLALFDSILILAPGGRLAFEGSPQELDAFFVERNMPLPTNETAPDHAINVVLRTPDKRTYRSPRKVTRESGEMPCIEDGSSISTQYLVLLHRQCKIWTKDQDQGRLMVLMVLAQALWLGLLATGMTPCISKGNLIQVYAGAILMASANWLCVSLPLERPVVLREYRNGSYGVVAYFLARVTLCCIVALIAALASMAVFYVLLQTRWRPVSVPDKWLWATFLLSACSNFLGLCVGFLVDSPLDALGAIPTLQLIMMQSTGFGPPQNQMQPYVKPLRYPNLLHWSNKIFLTLNFHHTNEKGTQVLQMYDIRTGQVTACFQALLLCFLVTLFLAGCACYRSLTKQRRTGRERAPKKSRSEVEQDAASSIRRLFEGSPPPSSDDDYDPDDTPVSTTKPPAIHCINLTTSYGGGSTLMDLSCEFEGSTCLMGPSGAGKTSLLNALSGRAQHNIVRGYVTIDGAEPSSRVVQLTPQEDTLLAGLTVEQTFRYASLLYSDRDDAVERADALVDALGLKARRHLVVGNALAPGGLSGGQRKRVSIGIDMLAEKPVMLVDEPTTGLDASAARHVGRMVVSLSKKYARTVVCTLHQPAWSIVEGFDRVVLLSRGRCCFAGPPRHLRDFFSALGLQCPPATNLADHALHVLSSSPDVAARCADRLQTVKDAPMVQQHTLPKVSPIRQAFILTKRTASVYAYSPDQLGLCVHASIMNALVAGLVYRAWPMDLWIGFGACLGGMGMSMSCAMTSILALPTERPFVAREYANGTYTAGSYWCARCVVCLGVCTLVGVLTTPIWYFLIGVSMGPQLLTIMIASILAAFAFTTYANIVGALSSTPIAAANFAEPLLTAMLLLNGIMITRHKIKSLFYPFYLINPQSWLCYIIVEAVTHGHPRGDHVMDYFQYKKGQIGASFCALLAIDAGAILLGWAVLTHAFAAEVDGSELSVVEKVATCGIADDAEDDLKHPREEEGEVCLPVGIC</sequence>
<feature type="region of interest" description="Disordered" evidence="8">
    <location>
        <begin position="563"/>
        <end position="613"/>
    </location>
</feature>
<feature type="transmembrane region" description="Helical" evidence="9">
    <location>
        <begin position="538"/>
        <end position="558"/>
    </location>
</feature>
<feature type="transmembrane region" description="Helical" evidence="9">
    <location>
        <begin position="983"/>
        <end position="1011"/>
    </location>
</feature>
<dbReference type="InterPro" id="IPR003439">
    <property type="entry name" value="ABC_transporter-like_ATP-bd"/>
</dbReference>
<feature type="transmembrane region" description="Helical" evidence="9">
    <location>
        <begin position="1023"/>
        <end position="1044"/>
    </location>
</feature>
<feature type="transmembrane region" description="Helical" evidence="9">
    <location>
        <begin position="433"/>
        <end position="456"/>
    </location>
</feature>
<evidence type="ECO:0000256" key="4">
    <source>
        <dbReference type="ARBA" id="ARBA00022741"/>
    </source>
</evidence>
<feature type="domain" description="ABC transporter" evidence="10">
    <location>
        <begin position="21"/>
        <end position="257"/>
    </location>
</feature>
<keyword evidence="4" id="KW-0547">Nucleotide-binding</keyword>
<evidence type="ECO:0000256" key="1">
    <source>
        <dbReference type="ARBA" id="ARBA00004141"/>
    </source>
</evidence>
<evidence type="ECO:0000313" key="12">
    <source>
        <dbReference type="Proteomes" id="UP000789595"/>
    </source>
</evidence>
<dbReference type="PANTHER" id="PTHR48041">
    <property type="entry name" value="ABC TRANSPORTER G FAMILY MEMBER 28"/>
    <property type="match status" value="1"/>
</dbReference>
<comment type="caution">
    <text evidence="11">The sequence shown here is derived from an EMBL/GenBank/DDBJ whole genome shotgun (WGS) entry which is preliminary data.</text>
</comment>
<proteinExistence type="predicted"/>
<dbReference type="OrthoDB" id="66620at2759"/>
<dbReference type="GO" id="GO:0016887">
    <property type="term" value="F:ATP hydrolysis activity"/>
    <property type="evidence" value="ECO:0007669"/>
    <property type="project" value="InterPro"/>
</dbReference>
<dbReference type="InterPro" id="IPR027417">
    <property type="entry name" value="P-loop_NTPase"/>
</dbReference>
<dbReference type="SUPFAM" id="SSF52540">
    <property type="entry name" value="P-loop containing nucleoside triphosphate hydrolases"/>
    <property type="match status" value="2"/>
</dbReference>
<dbReference type="GO" id="GO:0140359">
    <property type="term" value="F:ABC-type transporter activity"/>
    <property type="evidence" value="ECO:0007669"/>
    <property type="project" value="InterPro"/>
</dbReference>
<keyword evidence="12" id="KW-1185">Reference proteome</keyword>
<reference evidence="11" key="1">
    <citation type="submission" date="2021-11" db="EMBL/GenBank/DDBJ databases">
        <authorList>
            <consortium name="Genoscope - CEA"/>
            <person name="William W."/>
        </authorList>
    </citation>
    <scope>NUCLEOTIDE SEQUENCE</scope>
</reference>
<evidence type="ECO:0000256" key="5">
    <source>
        <dbReference type="ARBA" id="ARBA00022840"/>
    </source>
</evidence>
<evidence type="ECO:0000256" key="8">
    <source>
        <dbReference type="SAM" id="MobiDB-lite"/>
    </source>
</evidence>
<dbReference type="InterPro" id="IPR017871">
    <property type="entry name" value="ABC_transporter-like_CS"/>
</dbReference>
<dbReference type="Pfam" id="PF19055">
    <property type="entry name" value="ABC2_membrane_7"/>
    <property type="match status" value="2"/>
</dbReference>
<evidence type="ECO:0000256" key="7">
    <source>
        <dbReference type="ARBA" id="ARBA00023136"/>
    </source>
</evidence>
<feature type="transmembrane region" description="Helical" evidence="9">
    <location>
        <begin position="1078"/>
        <end position="1100"/>
    </location>
</feature>
<feature type="compositionally biased region" description="Basic and acidic residues" evidence="8">
    <location>
        <begin position="564"/>
        <end position="577"/>
    </location>
</feature>
<feature type="transmembrane region" description="Helical" evidence="9">
    <location>
        <begin position="356"/>
        <end position="375"/>
    </location>
</feature>
<dbReference type="InterPro" id="IPR013525">
    <property type="entry name" value="ABC2_TM"/>
</dbReference>
<dbReference type="GO" id="GO:0016020">
    <property type="term" value="C:membrane"/>
    <property type="evidence" value="ECO:0007669"/>
    <property type="project" value="UniProtKB-SubCell"/>
</dbReference>
<dbReference type="Proteomes" id="UP000789595">
    <property type="component" value="Unassembled WGS sequence"/>
</dbReference>